<dbReference type="EMBL" id="JANUHA010000003">
    <property type="protein sequence ID" value="MCS0595873.1"/>
    <property type="molecule type" value="Genomic_DNA"/>
</dbReference>
<evidence type="ECO:0000313" key="2">
    <source>
        <dbReference type="EMBL" id="MCS0595873.1"/>
    </source>
</evidence>
<reference evidence="2 3" key="1">
    <citation type="submission" date="2022-08" db="EMBL/GenBank/DDBJ databases">
        <title>Reclassification of Massilia species as members of the genera Telluria, Duganella, Pseudoduganella, Mokoshia gen. nov. and Zemynaea gen. nov. using orthogonal and non-orthogonal genome-based approaches.</title>
        <authorList>
            <person name="Bowman J.P."/>
        </authorList>
    </citation>
    <scope>NUCLEOTIDE SEQUENCE [LARGE SCALE GENOMIC DNA]</scope>
    <source>
        <strain evidence="2 3">JCM 31661</strain>
    </source>
</reference>
<feature type="region of interest" description="Disordered" evidence="1">
    <location>
        <begin position="1"/>
        <end position="38"/>
    </location>
</feature>
<accession>A0ABT2AI41</accession>
<name>A0ABT2AI41_9BURK</name>
<gene>
    <name evidence="2" type="ORF">NX780_05875</name>
</gene>
<protein>
    <submittedName>
        <fullName evidence="2">Uncharacterized protein</fullName>
    </submittedName>
</protein>
<evidence type="ECO:0000313" key="3">
    <source>
        <dbReference type="Proteomes" id="UP001206572"/>
    </source>
</evidence>
<dbReference type="RefSeq" id="WP_258826921.1">
    <property type="nucleotide sequence ID" value="NZ_JANUHA010000003.1"/>
</dbReference>
<proteinExistence type="predicted"/>
<comment type="caution">
    <text evidence="2">The sequence shown here is derived from an EMBL/GenBank/DDBJ whole genome shotgun (WGS) entry which is preliminary data.</text>
</comment>
<organism evidence="2 3">
    <name type="scientific">Massilia agri</name>
    <dbReference type="NCBI Taxonomy" id="1886785"/>
    <lineage>
        <taxon>Bacteria</taxon>
        <taxon>Pseudomonadati</taxon>
        <taxon>Pseudomonadota</taxon>
        <taxon>Betaproteobacteria</taxon>
        <taxon>Burkholderiales</taxon>
        <taxon>Oxalobacteraceae</taxon>
        <taxon>Telluria group</taxon>
        <taxon>Massilia</taxon>
    </lineage>
</organism>
<keyword evidence="3" id="KW-1185">Reference proteome</keyword>
<sequence>MDITLVGFPTDGLEIPPSNLGDGPPGGETEVEDSEPPEDWWGGLMQDAGLDDNYYFEKWNERCQNIWR</sequence>
<evidence type="ECO:0000256" key="1">
    <source>
        <dbReference type="SAM" id="MobiDB-lite"/>
    </source>
</evidence>
<feature type="compositionally biased region" description="Acidic residues" evidence="1">
    <location>
        <begin position="29"/>
        <end position="38"/>
    </location>
</feature>
<dbReference type="Proteomes" id="UP001206572">
    <property type="component" value="Unassembled WGS sequence"/>
</dbReference>